<dbReference type="NCBIfam" id="TIGR01549">
    <property type="entry name" value="HAD-SF-IA-v1"/>
    <property type="match status" value="1"/>
</dbReference>
<sequence length="271" mass="28653">MGVTQRWSWLAGRLPTDRSERLGIVHGVPDAAESTAFPSRRQVDAVLFDFHGTLAQVEEPVAWVIAAAAACGTELDRGRATILADRLVTAGRAGGPLPHRVPIHLAEHWADRDLYEHSHRAAYTGLAETVSCDVEGLADALYERLLGPEGWLPYADTLPTLRTLHEAGVKVAVVSNIGFDIRPHLAAWGMDGLVDAFALSFEVGRTKPDPAIFLRACGMLGVDPERTLMVGDSPADAGAVKAGCAALVLPAAEPGRSNGLGATLALAGCEK</sequence>
<dbReference type="InterPro" id="IPR023214">
    <property type="entry name" value="HAD_sf"/>
</dbReference>
<dbReference type="SUPFAM" id="SSF56784">
    <property type="entry name" value="HAD-like"/>
    <property type="match status" value="1"/>
</dbReference>
<dbReference type="PANTHER" id="PTHR46649">
    <property type="match status" value="1"/>
</dbReference>
<proteinExistence type="predicted"/>
<dbReference type="InterPro" id="IPR006439">
    <property type="entry name" value="HAD-SF_hydro_IA"/>
</dbReference>
<protein>
    <submittedName>
        <fullName evidence="1">HAD superfamily hydrolase (TIGR01509 family)/HAD superfamily hydrolase (TIGR01549 family)</fullName>
    </submittedName>
</protein>
<dbReference type="GO" id="GO:0016787">
    <property type="term" value="F:hydrolase activity"/>
    <property type="evidence" value="ECO:0007669"/>
    <property type="project" value="UniProtKB-KW"/>
</dbReference>
<dbReference type="Pfam" id="PF00702">
    <property type="entry name" value="Hydrolase"/>
    <property type="match status" value="1"/>
</dbReference>
<dbReference type="SFLD" id="SFLDS00003">
    <property type="entry name" value="Haloacid_Dehalogenase"/>
    <property type="match status" value="1"/>
</dbReference>
<dbReference type="AlphaFoldDB" id="A0A3N1GVN4"/>
<dbReference type="PANTHER" id="PTHR46649:SF4">
    <property type="entry name" value="HALOACID DEHALOGENASE-LIKE HYDROLASE (HAD) SUPERFAMILY PROTEIN"/>
    <property type="match status" value="1"/>
</dbReference>
<dbReference type="SFLD" id="SFLDG01129">
    <property type="entry name" value="C1.5:_HAD__Beta-PGM__Phosphata"/>
    <property type="match status" value="1"/>
</dbReference>
<dbReference type="NCBIfam" id="TIGR01509">
    <property type="entry name" value="HAD-SF-IA-v3"/>
    <property type="match status" value="1"/>
</dbReference>
<dbReference type="Gene3D" id="3.40.50.1000">
    <property type="entry name" value="HAD superfamily/HAD-like"/>
    <property type="match status" value="1"/>
</dbReference>
<dbReference type="Proteomes" id="UP000271683">
    <property type="component" value="Unassembled WGS sequence"/>
</dbReference>
<accession>A0A3N1GVN4</accession>
<reference evidence="1 2" key="1">
    <citation type="submission" date="2018-11" db="EMBL/GenBank/DDBJ databases">
        <title>Sequencing the genomes of 1000 actinobacteria strains.</title>
        <authorList>
            <person name="Klenk H.-P."/>
        </authorList>
    </citation>
    <scope>NUCLEOTIDE SEQUENCE [LARGE SCALE GENOMIC DNA]</scope>
    <source>
        <strain evidence="1 2">DSM 43634</strain>
    </source>
</reference>
<evidence type="ECO:0000313" key="2">
    <source>
        <dbReference type="Proteomes" id="UP000271683"/>
    </source>
</evidence>
<name>A0A3N1GVN4_9ACTN</name>
<dbReference type="EMBL" id="RJKL01000001">
    <property type="protein sequence ID" value="ROP34295.1"/>
    <property type="molecule type" value="Genomic_DNA"/>
</dbReference>
<organism evidence="1 2">
    <name type="scientific">Couchioplanes caeruleus</name>
    <dbReference type="NCBI Taxonomy" id="56438"/>
    <lineage>
        <taxon>Bacteria</taxon>
        <taxon>Bacillati</taxon>
        <taxon>Actinomycetota</taxon>
        <taxon>Actinomycetes</taxon>
        <taxon>Micromonosporales</taxon>
        <taxon>Micromonosporaceae</taxon>
        <taxon>Couchioplanes</taxon>
    </lineage>
</organism>
<evidence type="ECO:0000313" key="1">
    <source>
        <dbReference type="EMBL" id="ROP34295.1"/>
    </source>
</evidence>
<gene>
    <name evidence="1" type="ORF">EDD30_7374</name>
</gene>
<dbReference type="InterPro" id="IPR036412">
    <property type="entry name" value="HAD-like_sf"/>
</dbReference>
<keyword evidence="1" id="KW-0378">Hydrolase</keyword>
<dbReference type="PRINTS" id="PR00413">
    <property type="entry name" value="HADHALOGNASE"/>
</dbReference>
<comment type="caution">
    <text evidence="1">The sequence shown here is derived from an EMBL/GenBank/DDBJ whole genome shotgun (WGS) entry which is preliminary data.</text>
</comment>